<keyword evidence="1" id="KW-0472">Membrane</keyword>
<protein>
    <recommendedName>
        <fullName evidence="4">Activating signal cointegrator 1 complex subunit 3</fullName>
    </recommendedName>
</protein>
<keyword evidence="1" id="KW-1133">Transmembrane helix</keyword>
<keyword evidence="3" id="KW-1185">Reference proteome</keyword>
<keyword evidence="1" id="KW-0812">Transmembrane</keyword>
<reference evidence="2" key="1">
    <citation type="submission" date="2025-08" db="UniProtKB">
        <authorList>
            <consortium name="Ensembl"/>
        </authorList>
    </citation>
    <scope>IDENTIFICATION</scope>
</reference>
<evidence type="ECO:0000313" key="2">
    <source>
        <dbReference type="Ensembl" id="ENSANIP00000013063.1"/>
    </source>
</evidence>
<evidence type="ECO:0000256" key="1">
    <source>
        <dbReference type="SAM" id="Phobius"/>
    </source>
</evidence>
<name>A0A8B9MRM7_9AVES</name>
<evidence type="ECO:0008006" key="4">
    <source>
        <dbReference type="Google" id="ProtNLM"/>
    </source>
</evidence>
<sequence length="106" mass="12339">MALPRLTGTLRSFSNVTKHEDYSEELADLRTKRSKLHEQLLKSDLTWKKIIKFVDDNLDKKEHQTVNGDLKTILQAAKQIGMFSFFSRLIIYWFVVWVCGGGFFQA</sequence>
<dbReference type="Proteomes" id="UP000694541">
    <property type="component" value="Unplaced"/>
</dbReference>
<feature type="transmembrane region" description="Helical" evidence="1">
    <location>
        <begin position="85"/>
        <end position="104"/>
    </location>
</feature>
<reference evidence="2" key="2">
    <citation type="submission" date="2025-09" db="UniProtKB">
        <authorList>
            <consortium name="Ensembl"/>
        </authorList>
    </citation>
    <scope>IDENTIFICATION</scope>
</reference>
<accession>A0A8B9MRM7</accession>
<dbReference type="AlphaFoldDB" id="A0A8B9MRM7"/>
<dbReference type="Ensembl" id="ENSANIT00000013530.1">
    <property type="protein sequence ID" value="ENSANIP00000013063.1"/>
    <property type="gene ID" value="ENSANIG00000008880.1"/>
</dbReference>
<evidence type="ECO:0000313" key="3">
    <source>
        <dbReference type="Proteomes" id="UP000694541"/>
    </source>
</evidence>
<organism evidence="2 3">
    <name type="scientific">Accipiter nisus</name>
    <name type="common">Eurasian sparrowhawk</name>
    <dbReference type="NCBI Taxonomy" id="211598"/>
    <lineage>
        <taxon>Eukaryota</taxon>
        <taxon>Metazoa</taxon>
        <taxon>Chordata</taxon>
        <taxon>Craniata</taxon>
        <taxon>Vertebrata</taxon>
        <taxon>Euteleostomi</taxon>
        <taxon>Archelosauria</taxon>
        <taxon>Archosauria</taxon>
        <taxon>Dinosauria</taxon>
        <taxon>Saurischia</taxon>
        <taxon>Theropoda</taxon>
        <taxon>Coelurosauria</taxon>
        <taxon>Aves</taxon>
        <taxon>Neognathae</taxon>
        <taxon>Neoaves</taxon>
        <taxon>Telluraves</taxon>
        <taxon>Accipitrimorphae</taxon>
        <taxon>Accipitriformes</taxon>
        <taxon>Accipitridae</taxon>
        <taxon>Accipitrinae</taxon>
        <taxon>Accipiter</taxon>
    </lineage>
</organism>
<proteinExistence type="predicted"/>